<dbReference type="STRING" id="759272.G0SH98"/>
<dbReference type="KEGG" id="cthr:CTHT_0069240"/>
<dbReference type="Proteomes" id="UP000008066">
    <property type="component" value="Unassembled WGS sequence"/>
</dbReference>
<feature type="chain" id="PRO_5003409560" description="FAD-binding PCMH-type domain-containing protein" evidence="5">
    <location>
        <begin position="21"/>
        <end position="518"/>
    </location>
</feature>
<organism evidence="8">
    <name type="scientific">Chaetomium thermophilum (strain DSM 1495 / CBS 144.50 / IMI 039719)</name>
    <name type="common">Thermochaetoides thermophila</name>
    <dbReference type="NCBI Taxonomy" id="759272"/>
    <lineage>
        <taxon>Eukaryota</taxon>
        <taxon>Fungi</taxon>
        <taxon>Dikarya</taxon>
        <taxon>Ascomycota</taxon>
        <taxon>Pezizomycotina</taxon>
        <taxon>Sordariomycetes</taxon>
        <taxon>Sordariomycetidae</taxon>
        <taxon>Sordariales</taxon>
        <taxon>Chaetomiaceae</taxon>
        <taxon>Thermochaetoides</taxon>
    </lineage>
</organism>
<accession>G0SH98</accession>
<keyword evidence="2" id="KW-0285">Flavoprotein</keyword>
<dbReference type="PANTHER" id="PTHR42973">
    <property type="entry name" value="BINDING OXIDOREDUCTASE, PUTATIVE (AFU_ORTHOLOGUE AFUA_1G17690)-RELATED"/>
    <property type="match status" value="1"/>
</dbReference>
<evidence type="ECO:0000256" key="2">
    <source>
        <dbReference type="ARBA" id="ARBA00022630"/>
    </source>
</evidence>
<dbReference type="Gene3D" id="3.30.465.10">
    <property type="match status" value="1"/>
</dbReference>
<reference evidence="7 8" key="1">
    <citation type="journal article" date="2011" name="Cell">
        <title>Insight into structure and assembly of the nuclear pore complex by utilizing the genome of a eukaryotic thermophile.</title>
        <authorList>
            <person name="Amlacher S."/>
            <person name="Sarges P."/>
            <person name="Flemming D."/>
            <person name="van Noort V."/>
            <person name="Kunze R."/>
            <person name="Devos D.P."/>
            <person name="Arumugam M."/>
            <person name="Bork P."/>
            <person name="Hurt E."/>
        </authorList>
    </citation>
    <scope>NUCLEOTIDE SEQUENCE [LARGE SCALE GENOMIC DNA]</scope>
    <source>
        <strain evidence="8">DSM 1495 / CBS 144.50 / IMI 039719</strain>
    </source>
</reference>
<dbReference type="OMA" id="QTWWDTT"/>
<dbReference type="InterPro" id="IPR006094">
    <property type="entry name" value="Oxid_FAD_bind_N"/>
</dbReference>
<dbReference type="PANTHER" id="PTHR42973:SF54">
    <property type="entry name" value="FAD-BINDING PCMH-TYPE DOMAIN-CONTAINING PROTEIN"/>
    <property type="match status" value="1"/>
</dbReference>
<evidence type="ECO:0000313" key="8">
    <source>
        <dbReference type="Proteomes" id="UP000008066"/>
    </source>
</evidence>
<dbReference type="GO" id="GO:0071949">
    <property type="term" value="F:FAD binding"/>
    <property type="evidence" value="ECO:0007669"/>
    <property type="project" value="InterPro"/>
</dbReference>
<feature type="signal peptide" evidence="5">
    <location>
        <begin position="1"/>
        <end position="20"/>
    </location>
</feature>
<keyword evidence="5" id="KW-0732">Signal</keyword>
<evidence type="ECO:0000256" key="1">
    <source>
        <dbReference type="ARBA" id="ARBA00005466"/>
    </source>
</evidence>
<dbReference type="GO" id="GO:0016491">
    <property type="term" value="F:oxidoreductase activity"/>
    <property type="evidence" value="ECO:0007669"/>
    <property type="project" value="UniProtKB-KW"/>
</dbReference>
<dbReference type="EMBL" id="GL988047">
    <property type="protein sequence ID" value="EGS17587.1"/>
    <property type="molecule type" value="Genomic_DNA"/>
</dbReference>
<keyword evidence="4" id="KW-0560">Oxidoreductase</keyword>
<dbReference type="AlphaFoldDB" id="G0SH98"/>
<name>G0SH98_CHATD</name>
<dbReference type="SUPFAM" id="SSF56176">
    <property type="entry name" value="FAD-binding/transporter-associated domain-like"/>
    <property type="match status" value="1"/>
</dbReference>
<evidence type="ECO:0000256" key="5">
    <source>
        <dbReference type="SAM" id="SignalP"/>
    </source>
</evidence>
<protein>
    <recommendedName>
        <fullName evidence="6">FAD-binding PCMH-type domain-containing protein</fullName>
    </recommendedName>
</protein>
<dbReference type="PROSITE" id="PS51387">
    <property type="entry name" value="FAD_PCMH"/>
    <property type="match status" value="1"/>
</dbReference>
<dbReference type="eggNOG" id="KOG1231">
    <property type="taxonomic scope" value="Eukaryota"/>
</dbReference>
<dbReference type="InterPro" id="IPR016169">
    <property type="entry name" value="FAD-bd_PCMH_sub2"/>
</dbReference>
<dbReference type="InterPro" id="IPR036318">
    <property type="entry name" value="FAD-bd_PCMH-like_sf"/>
</dbReference>
<sequence>MTRLHKTLLLTLASLTPILTTSYSPAEDTCKSLAFILPYSTHFPTSATYTSLILSYWSLRQSDLHPACFLTPSTATDLAHAVRILTTRNTPFTVKSGGHTAFGGGSSIGPEGITIDLSRLNEVNVSPDQQSVWVGPGNRWVDVAERLDPHGLAVLGGRVWSVGVEGLLLGGGIGYFSGRRGFACDGVRTYEVVTASGKVVRASRRENNDLYWALRGGGGSEFGIVTRFELEAFGFGRMWASKRMYLANEANRTLVERFHQVAREIGKDPDAHTYFVILYEATLGGWLALSDEFHVTHNDTTKPPKVFEPFWDPQLPLLFEYTRFSNMSQLTREIETPLGQRWASWTYTMKMTANADLLLELVPLFKEHVERLFEAATAVGSTLSPHFVMQPITRRTMKAMEVNGGNALPLNHKDGDLILMELTAAWSHPSLDDFVERQTKEVIDKVDAIARAWRAKHPTGWVYMNYAAKPQDVYRGYGRENYSKLRKVAERWDPQCKFHKLWKGYFKLERKCKGGKHY</sequence>
<evidence type="ECO:0000256" key="3">
    <source>
        <dbReference type="ARBA" id="ARBA00022827"/>
    </source>
</evidence>
<dbReference type="Pfam" id="PF01565">
    <property type="entry name" value="FAD_binding_4"/>
    <property type="match status" value="1"/>
</dbReference>
<comment type="similarity">
    <text evidence="1">Belongs to the oxygen-dependent FAD-linked oxidoreductase family.</text>
</comment>
<dbReference type="GeneID" id="18260962"/>
<keyword evidence="3" id="KW-0274">FAD</keyword>
<proteinExistence type="inferred from homology"/>
<evidence type="ECO:0000313" key="7">
    <source>
        <dbReference type="EMBL" id="EGS17587.1"/>
    </source>
</evidence>
<dbReference type="InterPro" id="IPR050416">
    <property type="entry name" value="FAD-linked_Oxidoreductase"/>
</dbReference>
<dbReference type="OrthoDB" id="2151789at2759"/>
<dbReference type="InterPro" id="IPR016166">
    <property type="entry name" value="FAD-bd_PCMH"/>
</dbReference>
<evidence type="ECO:0000259" key="6">
    <source>
        <dbReference type="PROSITE" id="PS51387"/>
    </source>
</evidence>
<keyword evidence="8" id="KW-1185">Reference proteome</keyword>
<feature type="domain" description="FAD-binding PCMH-type" evidence="6">
    <location>
        <begin position="62"/>
        <end position="235"/>
    </location>
</feature>
<gene>
    <name evidence="7" type="ORF">CTHT_0069240</name>
</gene>
<dbReference type="RefSeq" id="XP_006697205.1">
    <property type="nucleotide sequence ID" value="XM_006697142.1"/>
</dbReference>
<dbReference type="HOGENOM" id="CLU_018354_1_2_1"/>
<evidence type="ECO:0000256" key="4">
    <source>
        <dbReference type="ARBA" id="ARBA00023002"/>
    </source>
</evidence>